<dbReference type="eggNOG" id="ENOG502ZTNT">
    <property type="taxonomic scope" value="Bacteria"/>
</dbReference>
<evidence type="ECO:0000313" key="4">
    <source>
        <dbReference type="Proteomes" id="UP000003653"/>
    </source>
</evidence>
<keyword evidence="2" id="KW-1133">Transmembrane helix</keyword>
<evidence type="ECO:0000313" key="3">
    <source>
        <dbReference type="EMBL" id="EFG77662.1"/>
    </source>
</evidence>
<evidence type="ECO:0000256" key="2">
    <source>
        <dbReference type="SAM" id="Phobius"/>
    </source>
</evidence>
<evidence type="ECO:0000256" key="1">
    <source>
        <dbReference type="SAM" id="MobiDB-lite"/>
    </source>
</evidence>
<keyword evidence="2" id="KW-0472">Membrane</keyword>
<comment type="caution">
    <text evidence="3">The sequence shown here is derived from an EMBL/GenBank/DDBJ whole genome shotgun (WGS) entry which is preliminary data.</text>
</comment>
<keyword evidence="2" id="KW-0812">Transmembrane</keyword>
<dbReference type="Proteomes" id="UP000003653">
    <property type="component" value="Unassembled WGS sequence"/>
</dbReference>
<feature type="transmembrane region" description="Helical" evidence="2">
    <location>
        <begin position="158"/>
        <end position="179"/>
    </location>
</feature>
<gene>
    <name evidence="3" type="ORF">HMPREF0591_2471</name>
</gene>
<proteinExistence type="predicted"/>
<sequence>MDSISVDRTAPASSASDPFDFSDFGGRASGGPGHPELQSRPGVPSGGFDPFEGQAPTVTTSAVAETFADPANAEPASAFAVAGPPLRLFSAAFAVAALGVVSALLSYIATQGNSSVMLAFVGWLLAGPAAIGVLAWCSRLDTRRRLSAVYSAPAWLRPAYWAVLATCAAGIGMGAWQLALWAGRF</sequence>
<dbReference type="AlphaFoldDB" id="D5P8F6"/>
<dbReference type="HOGENOM" id="CLU_130925_0_0_11"/>
<protein>
    <recommendedName>
        <fullName evidence="5">Transmembrane protein</fullName>
    </recommendedName>
</protein>
<feature type="compositionally biased region" description="Low complexity" evidence="1">
    <location>
        <begin position="10"/>
        <end position="24"/>
    </location>
</feature>
<evidence type="ECO:0008006" key="5">
    <source>
        <dbReference type="Google" id="ProtNLM"/>
    </source>
</evidence>
<dbReference type="EMBL" id="ADNV01000208">
    <property type="protein sequence ID" value="EFG77662.1"/>
    <property type="molecule type" value="Genomic_DNA"/>
</dbReference>
<feature type="transmembrane region" description="Helical" evidence="2">
    <location>
        <begin position="88"/>
        <end position="109"/>
    </location>
</feature>
<name>D5P8F6_9MYCO</name>
<organism evidence="3 4">
    <name type="scientific">Mycobacterium parascrofulaceum ATCC BAA-614</name>
    <dbReference type="NCBI Taxonomy" id="525368"/>
    <lineage>
        <taxon>Bacteria</taxon>
        <taxon>Bacillati</taxon>
        <taxon>Actinomycetota</taxon>
        <taxon>Actinomycetes</taxon>
        <taxon>Mycobacteriales</taxon>
        <taxon>Mycobacteriaceae</taxon>
        <taxon>Mycobacterium</taxon>
        <taxon>Mycobacterium simiae complex</taxon>
    </lineage>
</organism>
<feature type="region of interest" description="Disordered" evidence="1">
    <location>
        <begin position="1"/>
        <end position="55"/>
    </location>
</feature>
<accession>D5P8F6</accession>
<keyword evidence="4" id="KW-1185">Reference proteome</keyword>
<reference evidence="3 4" key="1">
    <citation type="submission" date="2010-04" db="EMBL/GenBank/DDBJ databases">
        <authorList>
            <person name="Muzny D."/>
            <person name="Qin X."/>
            <person name="Deng J."/>
            <person name="Jiang H."/>
            <person name="Liu Y."/>
            <person name="Qu J."/>
            <person name="Song X.-Z."/>
            <person name="Zhang L."/>
            <person name="Thornton R."/>
            <person name="Coyle M."/>
            <person name="Francisco L."/>
            <person name="Jackson L."/>
            <person name="Javaid M."/>
            <person name="Korchina V."/>
            <person name="Kovar C."/>
            <person name="Mata R."/>
            <person name="Mathew T."/>
            <person name="Ngo R."/>
            <person name="Nguyen L."/>
            <person name="Nguyen N."/>
            <person name="Okwuonu G."/>
            <person name="Ongeri F."/>
            <person name="Pham C."/>
            <person name="Simmons D."/>
            <person name="Wilczek-Boney K."/>
            <person name="Hale W."/>
            <person name="Jakkamsetti A."/>
            <person name="Pham P."/>
            <person name="Ruth R."/>
            <person name="San Lucas F."/>
            <person name="Warren J."/>
            <person name="Zhang J."/>
            <person name="Zhao Z."/>
            <person name="Zhou C."/>
            <person name="Zhu D."/>
            <person name="Lee S."/>
            <person name="Bess C."/>
            <person name="Blankenburg K."/>
            <person name="Forbes L."/>
            <person name="Fu Q."/>
            <person name="Gubbala S."/>
            <person name="Hirani K."/>
            <person name="Jayaseelan J.C."/>
            <person name="Lara F."/>
            <person name="Munidasa M."/>
            <person name="Palculict T."/>
            <person name="Patil S."/>
            <person name="Pu L.-L."/>
            <person name="Saada N."/>
            <person name="Tang L."/>
            <person name="Weissenberger G."/>
            <person name="Zhu Y."/>
            <person name="Hemphill L."/>
            <person name="Shang Y."/>
            <person name="Youmans B."/>
            <person name="Ayvaz T."/>
            <person name="Ross M."/>
            <person name="Santibanez J."/>
            <person name="Aqrawi P."/>
            <person name="Gross S."/>
            <person name="Joshi V."/>
            <person name="Fowler G."/>
            <person name="Nazareth L."/>
            <person name="Reid J."/>
            <person name="Worley K."/>
            <person name="Petrosino J."/>
            <person name="Highlander S."/>
            <person name="Gibbs R."/>
        </authorList>
    </citation>
    <scope>NUCLEOTIDE SEQUENCE [LARGE SCALE GENOMIC DNA]</scope>
    <source>
        <strain evidence="3 4">ATCC BAA-614</strain>
    </source>
</reference>
<feature type="transmembrane region" description="Helical" evidence="2">
    <location>
        <begin position="115"/>
        <end position="137"/>
    </location>
</feature>